<gene>
    <name evidence="2" type="ORF">ACFPIK_13365</name>
</gene>
<proteinExistence type="predicted"/>
<feature type="signal peptide" evidence="1">
    <location>
        <begin position="1"/>
        <end position="19"/>
    </location>
</feature>
<name>A0ABW0C0A1_9BACT</name>
<protein>
    <recommendedName>
        <fullName evidence="4">Outer membrane protein beta-barrel domain-containing protein</fullName>
    </recommendedName>
</protein>
<evidence type="ECO:0000313" key="3">
    <source>
        <dbReference type="Proteomes" id="UP001596163"/>
    </source>
</evidence>
<dbReference type="SUPFAM" id="SSF56925">
    <property type="entry name" value="OMPA-like"/>
    <property type="match status" value="1"/>
</dbReference>
<dbReference type="EMBL" id="JBHSKS010000010">
    <property type="protein sequence ID" value="MFC5192760.1"/>
    <property type="molecule type" value="Genomic_DNA"/>
</dbReference>
<keyword evidence="1" id="KW-0732">Signal</keyword>
<evidence type="ECO:0000256" key="1">
    <source>
        <dbReference type="SAM" id="SignalP"/>
    </source>
</evidence>
<dbReference type="Proteomes" id="UP001596163">
    <property type="component" value="Unassembled WGS sequence"/>
</dbReference>
<comment type="caution">
    <text evidence="2">The sequence shown here is derived from an EMBL/GenBank/DDBJ whole genome shotgun (WGS) entry which is preliminary data.</text>
</comment>
<organism evidence="2 3">
    <name type="scientific">Algoriphagus aquatilis</name>
    <dbReference type="NCBI Taxonomy" id="490186"/>
    <lineage>
        <taxon>Bacteria</taxon>
        <taxon>Pseudomonadati</taxon>
        <taxon>Bacteroidota</taxon>
        <taxon>Cytophagia</taxon>
        <taxon>Cytophagales</taxon>
        <taxon>Cyclobacteriaceae</taxon>
        <taxon>Algoriphagus</taxon>
    </lineage>
</organism>
<evidence type="ECO:0008006" key="4">
    <source>
        <dbReference type="Google" id="ProtNLM"/>
    </source>
</evidence>
<keyword evidence="3" id="KW-1185">Reference proteome</keyword>
<accession>A0ABW0C0A1</accession>
<dbReference type="RefSeq" id="WP_377916085.1">
    <property type="nucleotide sequence ID" value="NZ_JBHSKS010000010.1"/>
</dbReference>
<dbReference type="InterPro" id="IPR011250">
    <property type="entry name" value="OMP/PagP_B-barrel"/>
</dbReference>
<sequence length="201" mass="21500">MKKLFGLMIAFLIVQSAFAQRAGGFRFGMDLGAAVPQNGGIGALLNLEPQILLKDNLAFGVRFGVAGLAKDVTYYNISEDYEGEVSGNASITGTLNYYFNKGNSRVAPYLGAGFGYYALSSVRIDSNDIDQEEVGNLEASFAWAPMVRAGVELGKFRLGAEYNLVPPSNLQNLSGQVIGEAINQYFGFTLGLTIGGGKWGK</sequence>
<evidence type="ECO:0000313" key="2">
    <source>
        <dbReference type="EMBL" id="MFC5192760.1"/>
    </source>
</evidence>
<reference evidence="3" key="1">
    <citation type="journal article" date="2019" name="Int. J. Syst. Evol. Microbiol.">
        <title>The Global Catalogue of Microorganisms (GCM) 10K type strain sequencing project: providing services to taxonomists for standard genome sequencing and annotation.</title>
        <authorList>
            <consortium name="The Broad Institute Genomics Platform"/>
            <consortium name="The Broad Institute Genome Sequencing Center for Infectious Disease"/>
            <person name="Wu L."/>
            <person name="Ma J."/>
        </authorList>
    </citation>
    <scope>NUCLEOTIDE SEQUENCE [LARGE SCALE GENOMIC DNA]</scope>
    <source>
        <strain evidence="3">CGMCC 1.7030</strain>
    </source>
</reference>
<feature type="chain" id="PRO_5045770911" description="Outer membrane protein beta-barrel domain-containing protein" evidence="1">
    <location>
        <begin position="20"/>
        <end position="201"/>
    </location>
</feature>
<dbReference type="Gene3D" id="2.40.160.20">
    <property type="match status" value="1"/>
</dbReference>